<dbReference type="EMBL" id="CAFBMY010000055">
    <property type="protein sequence ID" value="CAB4923450.1"/>
    <property type="molecule type" value="Genomic_DNA"/>
</dbReference>
<dbReference type="EMBL" id="CAFBRB010000055">
    <property type="protein sequence ID" value="CAB5074688.1"/>
    <property type="molecule type" value="Genomic_DNA"/>
</dbReference>
<gene>
    <name evidence="1" type="ORF">UFOPK3707_00472</name>
    <name evidence="2" type="ORF">UFOPK4401_00638</name>
</gene>
<protein>
    <submittedName>
        <fullName evidence="2">Unannotated protein</fullName>
    </submittedName>
</protein>
<evidence type="ECO:0000313" key="1">
    <source>
        <dbReference type="EMBL" id="CAB4923450.1"/>
    </source>
</evidence>
<name>A0A6J7VD81_9ZZZZ</name>
<dbReference type="AlphaFoldDB" id="A0A6J7VD81"/>
<organism evidence="2">
    <name type="scientific">freshwater metagenome</name>
    <dbReference type="NCBI Taxonomy" id="449393"/>
    <lineage>
        <taxon>unclassified sequences</taxon>
        <taxon>metagenomes</taxon>
        <taxon>ecological metagenomes</taxon>
    </lineage>
</organism>
<proteinExistence type="predicted"/>
<evidence type="ECO:0000313" key="2">
    <source>
        <dbReference type="EMBL" id="CAB5074688.1"/>
    </source>
</evidence>
<sequence>MTAKIAVTRGMIAAITATCAEVVRCNARAIRVGQIKAVPTVT</sequence>
<accession>A0A6J7VD81</accession>
<reference evidence="2" key="1">
    <citation type="submission" date="2020-05" db="EMBL/GenBank/DDBJ databases">
        <authorList>
            <person name="Chiriac C."/>
            <person name="Salcher M."/>
            <person name="Ghai R."/>
            <person name="Kavagutti S V."/>
        </authorList>
    </citation>
    <scope>NUCLEOTIDE SEQUENCE</scope>
</reference>